<dbReference type="GeneID" id="31501140"/>
<dbReference type="InterPro" id="IPR036583">
    <property type="entry name" value="23S_rRNA_IVS_sf"/>
</dbReference>
<dbReference type="Gene3D" id="1.20.1440.60">
    <property type="entry name" value="23S rRNA-intervening sequence"/>
    <property type="match status" value="1"/>
</dbReference>
<sequence length="150" mass="17408">MENPVDTDARRGFELGLSAELLTLAVVEGEWLDPAEKLKVYKESAMLLSDICTLTSQFNKTDRLFSEELRSLGLKLMSLIYVANHQRRESVAQMRQALEVLTYQRMLCRICVHQRVMSKKHYAQIAPRYDTIGRMLSGWIRVTEKEQKDK</sequence>
<protein>
    <recommendedName>
        <fullName evidence="3">23S rRNA-intervening sequence protein</fullName>
    </recommendedName>
</protein>
<proteinExistence type="predicted"/>
<dbReference type="CDD" id="cd16376">
    <property type="entry name" value="Avd_like"/>
    <property type="match status" value="1"/>
</dbReference>
<dbReference type="AlphaFoldDB" id="A0AA37MPM0"/>
<comment type="caution">
    <text evidence="1">The sequence shown here is derived from an EMBL/GenBank/DDBJ whole genome shotgun (WGS) entry which is preliminary data.</text>
</comment>
<evidence type="ECO:0000313" key="1">
    <source>
        <dbReference type="EMBL" id="GJG34022.1"/>
    </source>
</evidence>
<reference evidence="1" key="1">
    <citation type="submission" date="2021-08" db="EMBL/GenBank/DDBJ databases">
        <title>Prevotella lacticifex sp. nov., isolated from rumen of cow.</title>
        <authorList>
            <person name="Shinkai T."/>
            <person name="Ikeyama N."/>
            <person name="Kumagai M."/>
            <person name="Ohmori H."/>
            <person name="Sakamoto M."/>
            <person name="Ohkuma M."/>
            <person name="Mitsumori M."/>
        </authorList>
    </citation>
    <scope>NUCLEOTIDE SEQUENCE</scope>
    <source>
        <strain evidence="1">JCM 8259</strain>
    </source>
</reference>
<evidence type="ECO:0008006" key="3">
    <source>
        <dbReference type="Google" id="ProtNLM"/>
    </source>
</evidence>
<evidence type="ECO:0000313" key="2">
    <source>
        <dbReference type="Proteomes" id="UP000887097"/>
    </source>
</evidence>
<dbReference type="RefSeq" id="WP_041385970.1">
    <property type="nucleotide sequence ID" value="NZ_BPTT01000001.1"/>
</dbReference>
<name>A0AA37MPM0_XYLRU</name>
<accession>A0AA37MPM0</accession>
<dbReference type="Proteomes" id="UP000887097">
    <property type="component" value="Unassembled WGS sequence"/>
</dbReference>
<organism evidence="1 2">
    <name type="scientific">Xylanibacter ruminicola</name>
    <name type="common">Prevotella ruminicola</name>
    <dbReference type="NCBI Taxonomy" id="839"/>
    <lineage>
        <taxon>Bacteria</taxon>
        <taxon>Pseudomonadati</taxon>
        <taxon>Bacteroidota</taxon>
        <taxon>Bacteroidia</taxon>
        <taxon>Bacteroidales</taxon>
        <taxon>Prevotellaceae</taxon>
        <taxon>Xylanibacter</taxon>
    </lineage>
</organism>
<dbReference type="EMBL" id="BPTT01000001">
    <property type="protein sequence ID" value="GJG34022.1"/>
    <property type="molecule type" value="Genomic_DNA"/>
</dbReference>
<dbReference type="SUPFAM" id="SSF158446">
    <property type="entry name" value="IVS-encoded protein-like"/>
    <property type="match status" value="1"/>
</dbReference>
<dbReference type="InterPro" id="IPR055360">
    <property type="entry name" value="bAvd"/>
</dbReference>
<gene>
    <name evidence="1" type="ORF">PRMUPPPA20_21310</name>
</gene>